<dbReference type="Gene3D" id="3.40.30.10">
    <property type="entry name" value="Glutaredoxin"/>
    <property type="match status" value="1"/>
</dbReference>
<gene>
    <name evidence="1" type="ORF">UF66_0104</name>
</gene>
<dbReference type="RefSeq" id="WP_019469573.1">
    <property type="nucleotide sequence ID" value="NZ_LAKJ01000010.1"/>
</dbReference>
<reference evidence="1 2" key="1">
    <citation type="submission" date="2015-03" db="EMBL/GenBank/DDBJ databases">
        <title>Genome Assembly of Staphylococcus cohnii subsp. cohnii strain G22B2.</title>
        <authorList>
            <person name="Nair G."/>
            <person name="Kaur G."/>
            <person name="Khatri I."/>
            <person name="Singh N.K."/>
            <person name="Sathyabama S."/>
            <person name="Maurya S.K."/>
            <person name="Subramanian S."/>
            <person name="Agrewala J.N."/>
            <person name="Mayilraj S."/>
        </authorList>
    </citation>
    <scope>NUCLEOTIDE SEQUENCE [LARGE SCALE GENOMIC DNA]</scope>
    <source>
        <strain evidence="1 2">G22B2</strain>
    </source>
</reference>
<sequence>MTSLETYFKNSQPLDQYIEDMTENQENLLTIYKSFSLPQDDERLEKIKSSPYSKVLVITEDWCGDAMMNLPILKHISEELHLEVKVFHRDENTDLIDQYLTNGTARSIPIFVFLNDDFEQQTVWGPRARQVQNFVDETRSKLPEKDDPTFNDKSAETHTIIANRYKTDSQMWKHVYDSILDKLITK</sequence>
<dbReference type="Proteomes" id="UP000034455">
    <property type="component" value="Unassembled WGS sequence"/>
</dbReference>
<evidence type="ECO:0000313" key="1">
    <source>
        <dbReference type="EMBL" id="KKI64123.1"/>
    </source>
</evidence>
<dbReference type="InterPro" id="IPR036249">
    <property type="entry name" value="Thioredoxin-like_sf"/>
</dbReference>
<dbReference type="EMBL" id="LAKJ01000010">
    <property type="protein sequence ID" value="KKI64123.1"/>
    <property type="molecule type" value="Genomic_DNA"/>
</dbReference>
<name>A0A0M2P2K6_STACC</name>
<dbReference type="AlphaFoldDB" id="A0A0M2P2K6"/>
<organism evidence="1 2">
    <name type="scientific">Staphylococcus cohnii subsp. cohnii</name>
    <dbReference type="NCBI Taxonomy" id="74704"/>
    <lineage>
        <taxon>Bacteria</taxon>
        <taxon>Bacillati</taxon>
        <taxon>Bacillota</taxon>
        <taxon>Bacilli</taxon>
        <taxon>Bacillales</taxon>
        <taxon>Staphylococcaceae</taxon>
        <taxon>Staphylococcus</taxon>
        <taxon>Staphylococcus cohnii species complex</taxon>
    </lineage>
</organism>
<proteinExistence type="predicted"/>
<dbReference type="PATRIC" id="fig|74704.6.peg.109"/>
<accession>A0A0M2P2K6</accession>
<dbReference type="SUPFAM" id="SSF52833">
    <property type="entry name" value="Thioredoxin-like"/>
    <property type="match status" value="1"/>
</dbReference>
<dbReference type="Pfam" id="PF14595">
    <property type="entry name" value="Thioredoxin_9"/>
    <property type="match status" value="1"/>
</dbReference>
<protein>
    <submittedName>
        <fullName evidence="1">Thioredoxin</fullName>
    </submittedName>
</protein>
<comment type="caution">
    <text evidence="1">The sequence shown here is derived from an EMBL/GenBank/DDBJ whole genome shotgun (WGS) entry which is preliminary data.</text>
</comment>
<evidence type="ECO:0000313" key="2">
    <source>
        <dbReference type="Proteomes" id="UP000034455"/>
    </source>
</evidence>